<keyword evidence="4 6" id="KW-0274">FAD</keyword>
<feature type="binding site" evidence="6">
    <location>
        <position position="169"/>
    </location>
    <ligand>
        <name>FAD</name>
        <dbReference type="ChEBI" id="CHEBI:57692"/>
    </ligand>
</feature>
<dbReference type="SUPFAM" id="SSF63380">
    <property type="entry name" value="Riboflavin synthase domain-like"/>
    <property type="match status" value="1"/>
</dbReference>
<dbReference type="OrthoDB" id="432685at2759"/>
<feature type="domain" description="FAD-binding FR-type" evidence="7">
    <location>
        <begin position="25"/>
        <end position="136"/>
    </location>
</feature>
<comment type="cofactor">
    <cofactor evidence="1 6">
        <name>FAD</name>
        <dbReference type="ChEBI" id="CHEBI:57692"/>
    </cofactor>
</comment>
<dbReference type="InterPro" id="IPR008333">
    <property type="entry name" value="Cbr1-like_FAD-bd_dom"/>
</dbReference>
<dbReference type="CDD" id="cd06183">
    <property type="entry name" value="cyt_b5_reduct_like"/>
    <property type="match status" value="1"/>
</dbReference>
<evidence type="ECO:0000313" key="8">
    <source>
        <dbReference type="EMBL" id="EAS07491.2"/>
    </source>
</evidence>
<evidence type="ECO:0000256" key="4">
    <source>
        <dbReference type="ARBA" id="ARBA00022827"/>
    </source>
</evidence>
<dbReference type="HOGENOM" id="CLU_1002731_0_0_1"/>
<dbReference type="InterPro" id="IPR039261">
    <property type="entry name" value="FNR_nucleotide-bd"/>
</dbReference>
<dbReference type="SUPFAM" id="SSF52343">
    <property type="entry name" value="Ferredoxin reductase-like, C-terminal NADP-linked domain"/>
    <property type="match status" value="1"/>
</dbReference>
<dbReference type="Proteomes" id="UP000009168">
    <property type="component" value="Unassembled WGS sequence"/>
</dbReference>
<keyword evidence="5" id="KW-0560">Oxidoreductase</keyword>
<dbReference type="PANTHER" id="PTHR19370">
    <property type="entry name" value="NADH-CYTOCHROME B5 REDUCTASE"/>
    <property type="match status" value="1"/>
</dbReference>
<dbReference type="KEGG" id="tet:TTHERM_01035540"/>
<dbReference type="STRING" id="312017.Q24IA6"/>
<keyword evidence="9" id="KW-1185">Reference proteome</keyword>
<dbReference type="InterPro" id="IPR001834">
    <property type="entry name" value="CBR-like"/>
</dbReference>
<dbReference type="eggNOG" id="KOG0534">
    <property type="taxonomic scope" value="Eukaryota"/>
</dbReference>
<gene>
    <name evidence="8" type="ORF">TTHERM_01035540</name>
</gene>
<organism evidence="8 9">
    <name type="scientific">Tetrahymena thermophila (strain SB210)</name>
    <dbReference type="NCBI Taxonomy" id="312017"/>
    <lineage>
        <taxon>Eukaryota</taxon>
        <taxon>Sar</taxon>
        <taxon>Alveolata</taxon>
        <taxon>Ciliophora</taxon>
        <taxon>Intramacronucleata</taxon>
        <taxon>Oligohymenophorea</taxon>
        <taxon>Hymenostomatida</taxon>
        <taxon>Tetrahymenina</taxon>
        <taxon>Tetrahymenidae</taxon>
        <taxon>Tetrahymena</taxon>
    </lineage>
</organism>
<dbReference type="InterPro" id="IPR017927">
    <property type="entry name" value="FAD-bd_FR_type"/>
</dbReference>
<feature type="binding site" evidence="6">
    <location>
        <position position="80"/>
    </location>
    <ligand>
        <name>FAD</name>
        <dbReference type="ChEBI" id="CHEBI:57692"/>
    </ligand>
</feature>
<sequence length="281" mass="32597">MSRSIQTIRNLFTLNQFDCALNHQNQKVNAKFAGKFKINEDHYHFRFFLDNPDQHLGTKVGQAVKLTLNSQKQNQISRYYSLVSDPFSKGYFDCIVKDLDKSNYAENSNPMVPQLLQLKDGAKVVIEDPYTQYIYHGLGNLTFKKNFNSEFKTGRFDKIGIIAHNSAITTFSQLIQGVISARDPTQINLLFHNHKIQDEILLDEMTRFFLSHNMKYSTVLQNAKSDYYGFNGDVCERSIIQTLPSPRENYVIMLQGPRPFKEKVYQLLLKMGYDSERIAYM</sequence>
<keyword evidence="3 6" id="KW-0285">Flavoprotein</keyword>
<dbReference type="GeneID" id="7836161"/>
<evidence type="ECO:0000313" key="9">
    <source>
        <dbReference type="Proteomes" id="UP000009168"/>
    </source>
</evidence>
<evidence type="ECO:0000256" key="1">
    <source>
        <dbReference type="ARBA" id="ARBA00001974"/>
    </source>
</evidence>
<evidence type="ECO:0000256" key="2">
    <source>
        <dbReference type="ARBA" id="ARBA00006105"/>
    </source>
</evidence>
<dbReference type="Gene3D" id="3.40.50.80">
    <property type="entry name" value="Nucleotide-binding domain of ferredoxin-NADP reductase (FNR) module"/>
    <property type="match status" value="1"/>
</dbReference>
<feature type="binding site" evidence="6">
    <location>
        <position position="111"/>
    </location>
    <ligand>
        <name>FAD</name>
        <dbReference type="ChEBI" id="CHEBI:57692"/>
    </ligand>
</feature>
<feature type="binding site" evidence="6">
    <location>
        <position position="95"/>
    </location>
    <ligand>
        <name>FAD</name>
        <dbReference type="ChEBI" id="CHEBI:57692"/>
    </ligand>
</feature>
<dbReference type="Pfam" id="PF00970">
    <property type="entry name" value="FAD_binding_6"/>
    <property type="match status" value="1"/>
</dbReference>
<dbReference type="AlphaFoldDB" id="Q24IA6"/>
<feature type="binding site" evidence="6">
    <location>
        <position position="97"/>
    </location>
    <ligand>
        <name>FAD</name>
        <dbReference type="ChEBI" id="CHEBI:57692"/>
    </ligand>
</feature>
<dbReference type="RefSeq" id="XP_001027733.2">
    <property type="nucleotide sequence ID" value="XM_001027733.2"/>
</dbReference>
<feature type="binding site" evidence="6">
    <location>
        <position position="78"/>
    </location>
    <ligand>
        <name>FAD</name>
        <dbReference type="ChEBI" id="CHEBI:57692"/>
    </ligand>
</feature>
<name>Q24IA6_TETTS</name>
<evidence type="ECO:0000259" key="7">
    <source>
        <dbReference type="PROSITE" id="PS51384"/>
    </source>
</evidence>
<dbReference type="InterPro" id="IPR017938">
    <property type="entry name" value="Riboflavin_synthase-like_b-brl"/>
</dbReference>
<protein>
    <submittedName>
        <fullName evidence="8">FAD-binding domain oxidoreductase</fullName>
    </submittedName>
</protein>
<reference evidence="9" key="1">
    <citation type="journal article" date="2006" name="PLoS Biol.">
        <title>Macronuclear genome sequence of the ciliate Tetrahymena thermophila, a model eukaryote.</title>
        <authorList>
            <person name="Eisen J.A."/>
            <person name="Coyne R.S."/>
            <person name="Wu M."/>
            <person name="Wu D."/>
            <person name="Thiagarajan M."/>
            <person name="Wortman J.R."/>
            <person name="Badger J.H."/>
            <person name="Ren Q."/>
            <person name="Amedeo P."/>
            <person name="Jones K.M."/>
            <person name="Tallon L.J."/>
            <person name="Delcher A.L."/>
            <person name="Salzberg S.L."/>
            <person name="Silva J.C."/>
            <person name="Haas B.J."/>
            <person name="Majoros W.H."/>
            <person name="Farzad M."/>
            <person name="Carlton J.M."/>
            <person name="Smith R.K. Jr."/>
            <person name="Garg J."/>
            <person name="Pearlman R.E."/>
            <person name="Karrer K.M."/>
            <person name="Sun L."/>
            <person name="Manning G."/>
            <person name="Elde N.C."/>
            <person name="Turkewitz A.P."/>
            <person name="Asai D.J."/>
            <person name="Wilkes D.E."/>
            <person name="Wang Y."/>
            <person name="Cai H."/>
            <person name="Collins K."/>
            <person name="Stewart B.A."/>
            <person name="Lee S.R."/>
            <person name="Wilamowska K."/>
            <person name="Weinberg Z."/>
            <person name="Ruzzo W.L."/>
            <person name="Wloga D."/>
            <person name="Gaertig J."/>
            <person name="Frankel J."/>
            <person name="Tsao C.-C."/>
            <person name="Gorovsky M.A."/>
            <person name="Keeling P.J."/>
            <person name="Waller R.F."/>
            <person name="Patron N.J."/>
            <person name="Cherry J.M."/>
            <person name="Stover N.A."/>
            <person name="Krieger C.J."/>
            <person name="del Toro C."/>
            <person name="Ryder H.F."/>
            <person name="Williamson S.C."/>
            <person name="Barbeau R.A."/>
            <person name="Hamilton E.P."/>
            <person name="Orias E."/>
        </authorList>
    </citation>
    <scope>NUCLEOTIDE SEQUENCE [LARGE SCALE GENOMIC DNA]</scope>
    <source>
        <strain evidence="9">SB210</strain>
    </source>
</reference>
<evidence type="ECO:0000256" key="5">
    <source>
        <dbReference type="ARBA" id="ARBA00023002"/>
    </source>
</evidence>
<comment type="similarity">
    <text evidence="2">Belongs to the flavoprotein pyridine nucleotide cytochrome reductase family.</text>
</comment>
<dbReference type="InParanoid" id="Q24IA6"/>
<evidence type="ECO:0000256" key="6">
    <source>
        <dbReference type="PIRSR" id="PIRSR601834-1"/>
    </source>
</evidence>
<dbReference type="Gene3D" id="2.40.30.10">
    <property type="entry name" value="Translation factors"/>
    <property type="match status" value="1"/>
</dbReference>
<dbReference type="PANTHER" id="PTHR19370:SF184">
    <property type="entry name" value="NADH-CYTOCHROME B5 REDUCTASE-LIKE"/>
    <property type="match status" value="1"/>
</dbReference>
<dbReference type="GO" id="GO:0016491">
    <property type="term" value="F:oxidoreductase activity"/>
    <property type="evidence" value="ECO:0007669"/>
    <property type="project" value="UniProtKB-KW"/>
</dbReference>
<proteinExistence type="inferred from homology"/>
<evidence type="ECO:0000256" key="3">
    <source>
        <dbReference type="ARBA" id="ARBA00022630"/>
    </source>
</evidence>
<accession>Q24IA6</accession>
<dbReference type="EMBL" id="GG662225">
    <property type="protein sequence ID" value="EAS07491.2"/>
    <property type="molecule type" value="Genomic_DNA"/>
</dbReference>
<dbReference type="PROSITE" id="PS51384">
    <property type="entry name" value="FAD_FR"/>
    <property type="match status" value="1"/>
</dbReference>